<reference evidence="2 3" key="1">
    <citation type="submission" date="2024-02" db="EMBL/GenBank/DDBJ databases">
        <authorList>
            <person name="Chen Y."/>
            <person name="Shah S."/>
            <person name="Dougan E. K."/>
            <person name="Thang M."/>
            <person name="Chan C."/>
        </authorList>
    </citation>
    <scope>NUCLEOTIDE SEQUENCE [LARGE SCALE GENOMIC DNA]</scope>
</reference>
<dbReference type="Proteomes" id="UP001642484">
    <property type="component" value="Unassembled WGS sequence"/>
</dbReference>
<feature type="compositionally biased region" description="Low complexity" evidence="1">
    <location>
        <begin position="56"/>
        <end position="73"/>
    </location>
</feature>
<feature type="compositionally biased region" description="Low complexity" evidence="1">
    <location>
        <begin position="15"/>
        <end position="27"/>
    </location>
</feature>
<evidence type="ECO:0000313" key="2">
    <source>
        <dbReference type="EMBL" id="CAK9091794.1"/>
    </source>
</evidence>
<feature type="region of interest" description="Disordered" evidence="1">
    <location>
        <begin position="45"/>
        <end position="84"/>
    </location>
</feature>
<evidence type="ECO:0000256" key="1">
    <source>
        <dbReference type="SAM" id="MobiDB-lite"/>
    </source>
</evidence>
<accession>A0ABP0QUU9</accession>
<dbReference type="EMBL" id="CAXAMN010025017">
    <property type="protein sequence ID" value="CAK9091794.1"/>
    <property type="molecule type" value="Genomic_DNA"/>
</dbReference>
<organism evidence="2 3">
    <name type="scientific">Durusdinium trenchii</name>
    <dbReference type="NCBI Taxonomy" id="1381693"/>
    <lineage>
        <taxon>Eukaryota</taxon>
        <taxon>Sar</taxon>
        <taxon>Alveolata</taxon>
        <taxon>Dinophyceae</taxon>
        <taxon>Suessiales</taxon>
        <taxon>Symbiodiniaceae</taxon>
        <taxon>Durusdinium</taxon>
    </lineage>
</organism>
<evidence type="ECO:0000313" key="3">
    <source>
        <dbReference type="Proteomes" id="UP001642484"/>
    </source>
</evidence>
<keyword evidence="3" id="KW-1185">Reference proteome</keyword>
<gene>
    <name evidence="2" type="ORF">CCMP2556_LOCUS43998</name>
</gene>
<proteinExistence type="predicted"/>
<comment type="caution">
    <text evidence="2">The sequence shown here is derived from an EMBL/GenBank/DDBJ whole genome shotgun (WGS) entry which is preliminary data.</text>
</comment>
<sequence>MPPSAKDISVSDVTPPSSAPSFGSASSYGRSAAPEIPQLRLQLQGLLSPGAPSPTAKSFFSSEEESAAASEKSPVVQMSPLGGSEQSQLRVSRGFLDSESDVSLLMPSIEQSLLSELLSKAVQLLRTLRPEAVSKKGSKLLDFLQELLERTWEKAEDLEHLLSAALQSARQCREAVKKSWKQSESVLGRFGKAEAERRKWQEKWTQQCAELEELKKQSAQGAQNLQDARAATLERTWRLGDAFGGAAAIAFAWFRVAAFSAPERKKRLQHLQKVAAQSSLERLRRRMANAREDVPPG</sequence>
<protein>
    <submittedName>
        <fullName evidence="2">Uncharacterized protein</fullName>
    </submittedName>
</protein>
<name>A0ABP0QUU9_9DINO</name>
<feature type="region of interest" description="Disordered" evidence="1">
    <location>
        <begin position="1"/>
        <end position="30"/>
    </location>
</feature>